<evidence type="ECO:0000259" key="3">
    <source>
        <dbReference type="Pfam" id="PF13439"/>
    </source>
</evidence>
<dbReference type="PANTHER" id="PTHR46401:SF2">
    <property type="entry name" value="GLYCOSYLTRANSFERASE WBBK-RELATED"/>
    <property type="match status" value="1"/>
</dbReference>
<dbReference type="CDD" id="cd03809">
    <property type="entry name" value="GT4_MtfB-like"/>
    <property type="match status" value="1"/>
</dbReference>
<dbReference type="GO" id="GO:0009103">
    <property type="term" value="P:lipopolysaccharide biosynthetic process"/>
    <property type="evidence" value="ECO:0007669"/>
    <property type="project" value="TreeGrafter"/>
</dbReference>
<dbReference type="Proteomes" id="UP000592294">
    <property type="component" value="Unassembled WGS sequence"/>
</dbReference>
<keyword evidence="1 4" id="KW-0808">Transferase</keyword>
<organism evidence="4 5">
    <name type="scientific">Allochromatium humboldtianum</name>
    <dbReference type="NCBI Taxonomy" id="504901"/>
    <lineage>
        <taxon>Bacteria</taxon>
        <taxon>Pseudomonadati</taxon>
        <taxon>Pseudomonadota</taxon>
        <taxon>Gammaproteobacteria</taxon>
        <taxon>Chromatiales</taxon>
        <taxon>Chromatiaceae</taxon>
        <taxon>Allochromatium</taxon>
    </lineage>
</organism>
<dbReference type="EMBL" id="JABZEO010000012">
    <property type="protein sequence ID" value="NVZ10779.1"/>
    <property type="molecule type" value="Genomic_DNA"/>
</dbReference>
<dbReference type="Gene3D" id="3.40.50.2000">
    <property type="entry name" value="Glycogen Phosphorylase B"/>
    <property type="match status" value="2"/>
</dbReference>
<dbReference type="Pfam" id="PF00534">
    <property type="entry name" value="Glycos_transf_1"/>
    <property type="match status" value="1"/>
</dbReference>
<protein>
    <submittedName>
        <fullName evidence="4">Glycosyltransferase family 4 protein</fullName>
    </submittedName>
</protein>
<accession>A0A850R7V4</accession>
<dbReference type="Pfam" id="PF13439">
    <property type="entry name" value="Glyco_transf_4"/>
    <property type="match status" value="1"/>
</dbReference>
<reference evidence="4 5" key="1">
    <citation type="submission" date="2020-06" db="EMBL/GenBank/DDBJ databases">
        <title>Whole-genome sequence of Allochromatium humboldtianum DSM 21881, type strain.</title>
        <authorList>
            <person name="Kyndt J.A."/>
            <person name="Meyer T.E."/>
        </authorList>
    </citation>
    <scope>NUCLEOTIDE SEQUENCE [LARGE SCALE GENOMIC DNA]</scope>
    <source>
        <strain evidence="4 5">DSM 21881</strain>
    </source>
</reference>
<dbReference type="InterPro" id="IPR028098">
    <property type="entry name" value="Glyco_trans_4-like_N"/>
</dbReference>
<sequence>MGIRLILDIDAIRHPLTGIGRYAYELARGLNGHPLVSSARFMGGGRWVEPPSPDDEALTAGPDGESRSSLTMALATRLASISPIMAGYRQWRSLLAWRRLSGFSDHLYHSPNYFLPPCSGPAVATIHDLSVIRYPQFHPAERRALFEHEWPRTLARAQYLITDSESIRREVIEHCGWPADRIGAIPLGVGRSFHPRSTTELASCVRIYGLTPDAYCLCVATIEPRKNITGLIEAHARLPVALQHRFPLLLIGARGWNSAAIHERIEAARSGGTLRYLEYVDQSDLPCLIAGARLFVFPSFYEGFGLPPLEAMACGVPLVTSTCPTLSELVQGVALQVDPLDIDALRQAMQRGLEDDTWRREARAMGLKRAAHYTWGACVEQTIRLYGRVSDGHH</sequence>
<feature type="domain" description="Glycosyl transferase family 1" evidence="2">
    <location>
        <begin position="213"/>
        <end position="361"/>
    </location>
</feature>
<dbReference type="SUPFAM" id="SSF53756">
    <property type="entry name" value="UDP-Glycosyltransferase/glycogen phosphorylase"/>
    <property type="match status" value="1"/>
</dbReference>
<dbReference type="AlphaFoldDB" id="A0A850R7V4"/>
<evidence type="ECO:0000256" key="1">
    <source>
        <dbReference type="ARBA" id="ARBA00022679"/>
    </source>
</evidence>
<proteinExistence type="predicted"/>
<dbReference type="PANTHER" id="PTHR46401">
    <property type="entry name" value="GLYCOSYLTRANSFERASE WBBK-RELATED"/>
    <property type="match status" value="1"/>
</dbReference>
<gene>
    <name evidence="4" type="ORF">HW932_16055</name>
</gene>
<comment type="caution">
    <text evidence="4">The sequence shown here is derived from an EMBL/GenBank/DDBJ whole genome shotgun (WGS) entry which is preliminary data.</text>
</comment>
<keyword evidence="5" id="KW-1185">Reference proteome</keyword>
<feature type="domain" description="Glycosyltransferase subfamily 4-like N-terminal" evidence="3">
    <location>
        <begin position="96"/>
        <end position="189"/>
    </location>
</feature>
<evidence type="ECO:0000313" key="5">
    <source>
        <dbReference type="Proteomes" id="UP000592294"/>
    </source>
</evidence>
<evidence type="ECO:0000259" key="2">
    <source>
        <dbReference type="Pfam" id="PF00534"/>
    </source>
</evidence>
<dbReference type="GO" id="GO:0016757">
    <property type="term" value="F:glycosyltransferase activity"/>
    <property type="evidence" value="ECO:0007669"/>
    <property type="project" value="InterPro"/>
</dbReference>
<dbReference type="InterPro" id="IPR001296">
    <property type="entry name" value="Glyco_trans_1"/>
</dbReference>
<evidence type="ECO:0000313" key="4">
    <source>
        <dbReference type="EMBL" id="NVZ10779.1"/>
    </source>
</evidence>
<name>A0A850R7V4_9GAMM</name>
<dbReference type="RefSeq" id="WP_176977511.1">
    <property type="nucleotide sequence ID" value="NZ_JABZEO010000012.1"/>
</dbReference>